<keyword evidence="1" id="KW-0472">Membrane</keyword>
<proteinExistence type="predicted"/>
<dbReference type="EMBL" id="RJKX01000016">
    <property type="protein sequence ID" value="ROP83692.1"/>
    <property type="molecule type" value="Genomic_DNA"/>
</dbReference>
<evidence type="ECO:0000313" key="2">
    <source>
        <dbReference type="EMBL" id="ROP83692.1"/>
    </source>
</evidence>
<dbReference type="Proteomes" id="UP000278222">
    <property type="component" value="Unassembled WGS sequence"/>
</dbReference>
<reference evidence="2 3" key="1">
    <citation type="submission" date="2018-11" db="EMBL/GenBank/DDBJ databases">
        <title>Genomic Encyclopedia of Type Strains, Phase IV (KMG-IV): sequencing the most valuable type-strain genomes for metagenomic binning, comparative biology and taxonomic classification.</title>
        <authorList>
            <person name="Goeker M."/>
        </authorList>
    </citation>
    <scope>NUCLEOTIDE SEQUENCE [LARGE SCALE GENOMIC DNA]</scope>
    <source>
        <strain evidence="2 3">DSM 5900</strain>
    </source>
</reference>
<dbReference type="PANTHER" id="PTHR41386">
    <property type="entry name" value="INTEGRAL MEMBRANE PROTEIN-RELATED"/>
    <property type="match status" value="1"/>
</dbReference>
<keyword evidence="1" id="KW-0812">Transmembrane</keyword>
<protein>
    <submittedName>
        <fullName evidence="2">Putative membrane protein</fullName>
    </submittedName>
</protein>
<comment type="caution">
    <text evidence="2">The sequence shown here is derived from an EMBL/GenBank/DDBJ whole genome shotgun (WGS) entry which is preliminary data.</text>
</comment>
<dbReference type="RefSeq" id="WP_123693464.1">
    <property type="nucleotide sequence ID" value="NZ_AP019700.1"/>
</dbReference>
<evidence type="ECO:0000256" key="1">
    <source>
        <dbReference type="SAM" id="Phobius"/>
    </source>
</evidence>
<evidence type="ECO:0000313" key="3">
    <source>
        <dbReference type="Proteomes" id="UP000278222"/>
    </source>
</evidence>
<sequence>MDEAVRHLAERLLKTGFDELPERERRVIQHIARRRLVSRDLSMVEDDAGFGGRLADRVAQFGGSWAFIIAFGVVLVAWVVGNTVLLPLLVQPFDPYPFIFLNLVLSMLAALQAPVIMMSQNRQAVKDREAAAHDYEVNLKAELEIMGLHEKLDGLRQDQVTRMLAQQEEQIRLLTRLLAERSGVAPGPQVPCG</sequence>
<dbReference type="PANTHER" id="PTHR41386:SF1">
    <property type="entry name" value="MEMBRANE PROTEIN"/>
    <property type="match status" value="1"/>
</dbReference>
<dbReference type="OrthoDB" id="9795736at2"/>
<dbReference type="AlphaFoldDB" id="A0A3N1KW87"/>
<keyword evidence="3" id="KW-1185">Reference proteome</keyword>
<organism evidence="2 3">
    <name type="scientific">Stella humosa</name>
    <dbReference type="NCBI Taxonomy" id="94"/>
    <lineage>
        <taxon>Bacteria</taxon>
        <taxon>Pseudomonadati</taxon>
        <taxon>Pseudomonadota</taxon>
        <taxon>Alphaproteobacteria</taxon>
        <taxon>Rhodospirillales</taxon>
        <taxon>Stellaceae</taxon>
        <taxon>Stella</taxon>
    </lineage>
</organism>
<dbReference type="Pfam" id="PF06210">
    <property type="entry name" value="DUF1003"/>
    <property type="match status" value="1"/>
</dbReference>
<name>A0A3N1KW87_9PROT</name>
<gene>
    <name evidence="2" type="ORF">EDC65_4341</name>
</gene>
<feature type="transmembrane region" description="Helical" evidence="1">
    <location>
        <begin position="96"/>
        <end position="118"/>
    </location>
</feature>
<accession>A0A3N1KW87</accession>
<dbReference type="InterPro" id="IPR010406">
    <property type="entry name" value="DUF1003"/>
</dbReference>
<feature type="transmembrane region" description="Helical" evidence="1">
    <location>
        <begin position="65"/>
        <end position="90"/>
    </location>
</feature>
<keyword evidence="1" id="KW-1133">Transmembrane helix</keyword>